<organism evidence="10 11">
    <name type="scientific">Colocasia esculenta</name>
    <name type="common">Wild taro</name>
    <name type="synonym">Arum esculentum</name>
    <dbReference type="NCBI Taxonomy" id="4460"/>
    <lineage>
        <taxon>Eukaryota</taxon>
        <taxon>Viridiplantae</taxon>
        <taxon>Streptophyta</taxon>
        <taxon>Embryophyta</taxon>
        <taxon>Tracheophyta</taxon>
        <taxon>Spermatophyta</taxon>
        <taxon>Magnoliopsida</taxon>
        <taxon>Liliopsida</taxon>
        <taxon>Araceae</taxon>
        <taxon>Aroideae</taxon>
        <taxon>Colocasieae</taxon>
        <taxon>Colocasia</taxon>
    </lineage>
</organism>
<dbReference type="Pfam" id="PF00249">
    <property type="entry name" value="Myb_DNA-binding"/>
    <property type="match status" value="3"/>
</dbReference>
<name>A0A843V362_COLES</name>
<dbReference type="InterPro" id="IPR050560">
    <property type="entry name" value="MYB_TF"/>
</dbReference>
<feature type="compositionally biased region" description="Basic and acidic residues" evidence="7">
    <location>
        <begin position="758"/>
        <end position="771"/>
    </location>
</feature>
<evidence type="ECO:0000256" key="3">
    <source>
        <dbReference type="ARBA" id="ARBA00023015"/>
    </source>
</evidence>
<gene>
    <name evidence="10" type="ORF">Taro_020705</name>
</gene>
<keyword evidence="11" id="KW-1185">Reference proteome</keyword>
<feature type="domain" description="HTH myb-type" evidence="9">
    <location>
        <begin position="93"/>
        <end position="148"/>
    </location>
</feature>
<proteinExistence type="predicted"/>
<feature type="region of interest" description="Disordered" evidence="7">
    <location>
        <begin position="1"/>
        <end position="48"/>
    </location>
</feature>
<evidence type="ECO:0000256" key="6">
    <source>
        <dbReference type="ARBA" id="ARBA00023242"/>
    </source>
</evidence>
<dbReference type="InterPro" id="IPR001005">
    <property type="entry name" value="SANT/Myb"/>
</dbReference>
<evidence type="ECO:0000256" key="2">
    <source>
        <dbReference type="ARBA" id="ARBA00022737"/>
    </source>
</evidence>
<feature type="domain" description="HTH myb-type" evidence="9">
    <location>
        <begin position="149"/>
        <end position="199"/>
    </location>
</feature>
<dbReference type="EMBL" id="NMUH01001033">
    <property type="protein sequence ID" value="MQL88154.1"/>
    <property type="molecule type" value="Genomic_DNA"/>
</dbReference>
<dbReference type="InterPro" id="IPR009057">
    <property type="entry name" value="Homeodomain-like_sf"/>
</dbReference>
<dbReference type="GO" id="GO:0000978">
    <property type="term" value="F:RNA polymerase II cis-regulatory region sequence-specific DNA binding"/>
    <property type="evidence" value="ECO:0007669"/>
    <property type="project" value="TreeGrafter"/>
</dbReference>
<dbReference type="GO" id="GO:0005634">
    <property type="term" value="C:nucleus"/>
    <property type="evidence" value="ECO:0007669"/>
    <property type="project" value="UniProtKB-SubCell"/>
</dbReference>
<dbReference type="PANTHER" id="PTHR45614">
    <property type="entry name" value="MYB PROTEIN-RELATED"/>
    <property type="match status" value="1"/>
</dbReference>
<dbReference type="InterPro" id="IPR017930">
    <property type="entry name" value="Myb_dom"/>
</dbReference>
<feature type="domain" description="HTH myb-type" evidence="9">
    <location>
        <begin position="41"/>
        <end position="92"/>
    </location>
</feature>
<evidence type="ECO:0000259" key="8">
    <source>
        <dbReference type="PROSITE" id="PS50090"/>
    </source>
</evidence>
<evidence type="ECO:0000259" key="9">
    <source>
        <dbReference type="PROSITE" id="PS51294"/>
    </source>
</evidence>
<dbReference type="Proteomes" id="UP000652761">
    <property type="component" value="Unassembled WGS sequence"/>
</dbReference>
<dbReference type="FunFam" id="1.10.10.60:FF:000010">
    <property type="entry name" value="Transcriptional activator Myb isoform A"/>
    <property type="match status" value="1"/>
</dbReference>
<feature type="region of interest" description="Disordered" evidence="7">
    <location>
        <begin position="218"/>
        <end position="249"/>
    </location>
</feature>
<evidence type="ECO:0000256" key="5">
    <source>
        <dbReference type="ARBA" id="ARBA00023163"/>
    </source>
</evidence>
<keyword evidence="2" id="KW-0677">Repeat</keyword>
<dbReference type="AlphaFoldDB" id="A0A843V362"/>
<feature type="domain" description="Myb-like" evidence="8">
    <location>
        <begin position="145"/>
        <end position="195"/>
    </location>
</feature>
<comment type="caution">
    <text evidence="10">The sequence shown here is derived from an EMBL/GenBank/DDBJ whole genome shotgun (WGS) entry which is preliminary data.</text>
</comment>
<evidence type="ECO:0000256" key="4">
    <source>
        <dbReference type="ARBA" id="ARBA00023125"/>
    </source>
</evidence>
<reference evidence="10" key="1">
    <citation type="submission" date="2017-07" db="EMBL/GenBank/DDBJ databases">
        <title>Taro Niue Genome Assembly and Annotation.</title>
        <authorList>
            <person name="Atibalentja N."/>
            <person name="Keating K."/>
            <person name="Fields C.J."/>
        </authorList>
    </citation>
    <scope>NUCLEOTIDE SEQUENCE</scope>
    <source>
        <strain evidence="10">Niue_2</strain>
        <tissue evidence="10">Leaf</tissue>
    </source>
</reference>
<accession>A0A843V362</accession>
<dbReference type="CDD" id="cd00167">
    <property type="entry name" value="SANT"/>
    <property type="match status" value="3"/>
</dbReference>
<dbReference type="FunFam" id="1.10.10.60:FF:000016">
    <property type="entry name" value="Transcriptional activator Myb isoform A"/>
    <property type="match status" value="1"/>
</dbReference>
<sequence length="974" mass="106556">MDGETARSYVTGEEVAAASHEGSSGGFLELRPVHGRTSGPTRRSTKGRWTPEEDALLFRAVQRYKGKNWKKIAECFKDRTDVQCLHRWQKVLNPELVKGPWSKEEDDIIIEMVNKYGAKKWSTIAQALPGRIGKQCRERWHNHLNPAINKEAWTQEEELALIHAHQIYGNKWAELSKFLPGRTDNAIKNHWNSSVKKKLDSYIASGLLTQFQGLPHVEGSKQSPLSSVKRERDSEEGSHRNGIETAETSECSQDSIQVCCSHSDREVANAVLVSADEDISVREDNGKNIVQHPHSILHSKECYLSKSTSDIQHRATMFMDLSTEDFPPDGSVSGCMLSQTTVHELSSISMSSLAMADKSPDLSRSSKQHAVPLNGKYGCNGSNIVTDSLVFDTPIYIENAAGGGDGQDNMMISEVDCQSGNPLCAELDVGAPISHSNVTHLDYCTDPKICQSNCHVCEPCDDLCCTGNSSDMLPIPCSQSLPTTGPLPLVRPSEGIVAHGIDKTDNRVTQNSESYPLPYNGFMYNNNSVISPGDNSANFHSPAENCQEKMGATPKPVEKVCSGPDSTEKLDTGKDDQNVGALFYEPPRFPSVDIPFFSCDLISSSDLQQAYSPLGIRQLMMSSMNCSTPYKLWDSPSSDDSPAAVLKNAAKSFLCTPSIMKKRQSDLLSPLQDARSGKACQDVNHELEACSTNENVSSCMDAVPDEAAPWKATFPPIDKTIFSSPYYQNKDPLTNPGDKENLVDVNGEVECTVSGTSKSDKKTDWNNRENESLPGGQNSNATKDITYTTSENVGVLVEHNINDMQLFSSHNESIDLFANTPGPKRGIESPSAWKSPWFMNALLPGSRFDPDVPFENFGYFMSPGDRYVDALGLMKLLSVPTAVAFSEAHEVLSGGNLQMPFTGHEEFSNGNNLSVDKEQENLIPLPPEISTGGRVLDFNGCGSPARGSEKKKPGRLGAAANFSSPSSYLMKGCR</sequence>
<evidence type="ECO:0000256" key="1">
    <source>
        <dbReference type="ARBA" id="ARBA00004123"/>
    </source>
</evidence>
<feature type="domain" description="Myb-like" evidence="8">
    <location>
        <begin position="93"/>
        <end position="144"/>
    </location>
</feature>
<keyword evidence="3" id="KW-0805">Transcription regulation</keyword>
<dbReference type="SMART" id="SM00717">
    <property type="entry name" value="SANT"/>
    <property type="match status" value="3"/>
</dbReference>
<dbReference type="Gene3D" id="1.10.10.60">
    <property type="entry name" value="Homeodomain-like"/>
    <property type="match status" value="3"/>
</dbReference>
<keyword evidence="4" id="KW-0238">DNA-binding</keyword>
<dbReference type="PANTHER" id="PTHR45614:SF123">
    <property type="entry name" value="MYB DNA-BINDING DOMAIN SUPERFAMILY PROTEIN-RELATED"/>
    <property type="match status" value="1"/>
</dbReference>
<dbReference type="PROSITE" id="PS50090">
    <property type="entry name" value="MYB_LIKE"/>
    <property type="match status" value="3"/>
</dbReference>
<protein>
    <submittedName>
        <fullName evidence="10">Uncharacterized protein</fullName>
    </submittedName>
</protein>
<feature type="compositionally biased region" description="Basic and acidic residues" evidence="7">
    <location>
        <begin position="228"/>
        <end position="242"/>
    </location>
</feature>
<keyword evidence="6" id="KW-0539">Nucleus</keyword>
<dbReference type="GO" id="GO:0000981">
    <property type="term" value="F:DNA-binding transcription factor activity, RNA polymerase II-specific"/>
    <property type="evidence" value="ECO:0007669"/>
    <property type="project" value="TreeGrafter"/>
</dbReference>
<feature type="domain" description="Myb-like" evidence="8">
    <location>
        <begin position="41"/>
        <end position="92"/>
    </location>
</feature>
<dbReference type="PROSITE" id="PS51294">
    <property type="entry name" value="HTH_MYB"/>
    <property type="match status" value="3"/>
</dbReference>
<comment type="subcellular location">
    <subcellularLocation>
        <location evidence="1">Nucleus</location>
    </subcellularLocation>
</comment>
<evidence type="ECO:0000256" key="7">
    <source>
        <dbReference type="SAM" id="MobiDB-lite"/>
    </source>
</evidence>
<evidence type="ECO:0000313" key="10">
    <source>
        <dbReference type="EMBL" id="MQL88154.1"/>
    </source>
</evidence>
<keyword evidence="5" id="KW-0804">Transcription</keyword>
<feature type="region of interest" description="Disordered" evidence="7">
    <location>
        <begin position="549"/>
        <end position="574"/>
    </location>
</feature>
<dbReference type="SUPFAM" id="SSF46689">
    <property type="entry name" value="Homeodomain-like"/>
    <property type="match status" value="2"/>
</dbReference>
<evidence type="ECO:0000313" key="11">
    <source>
        <dbReference type="Proteomes" id="UP000652761"/>
    </source>
</evidence>
<dbReference type="OrthoDB" id="2143914at2759"/>
<dbReference type="FunFam" id="1.10.10.60:FF:000324">
    <property type="entry name" value="Transcription factor MYB3R-2"/>
    <property type="match status" value="1"/>
</dbReference>
<feature type="region of interest" description="Disordered" evidence="7">
    <location>
        <begin position="753"/>
        <end position="783"/>
    </location>
</feature>